<proteinExistence type="inferred from homology"/>
<evidence type="ECO:0000256" key="7">
    <source>
        <dbReference type="SAM" id="MobiDB-lite"/>
    </source>
</evidence>
<gene>
    <name evidence="8" type="ORF">Nepgr_003049</name>
</gene>
<evidence type="ECO:0000313" key="8">
    <source>
        <dbReference type="EMBL" id="GMH01210.1"/>
    </source>
</evidence>
<dbReference type="Proteomes" id="UP001279734">
    <property type="component" value="Unassembled WGS sequence"/>
</dbReference>
<comment type="similarity">
    <text evidence="2">Belongs to the CENP-X/MHF2 family.</text>
</comment>
<feature type="region of interest" description="Disordered" evidence="7">
    <location>
        <begin position="59"/>
        <end position="85"/>
    </location>
</feature>
<evidence type="ECO:0000256" key="6">
    <source>
        <dbReference type="ARBA" id="ARBA00023242"/>
    </source>
</evidence>
<dbReference type="AlphaFoldDB" id="A0AAD3RYS5"/>
<protein>
    <recommendedName>
        <fullName evidence="10">Centromere protein X</fullName>
    </recommendedName>
</protein>
<dbReference type="EMBL" id="BSYO01000002">
    <property type="protein sequence ID" value="GMH01210.1"/>
    <property type="molecule type" value="Genomic_DNA"/>
</dbReference>
<evidence type="ECO:0000256" key="5">
    <source>
        <dbReference type="ARBA" id="ARBA00023204"/>
    </source>
</evidence>
<dbReference type="PANTHER" id="PTHR28680:SF1">
    <property type="entry name" value="CENTROMERE PROTEIN X"/>
    <property type="match status" value="1"/>
</dbReference>
<dbReference type="GO" id="GO:0031297">
    <property type="term" value="P:replication fork processing"/>
    <property type="evidence" value="ECO:0007669"/>
    <property type="project" value="TreeGrafter"/>
</dbReference>
<comment type="caution">
    <text evidence="8">The sequence shown here is derived from an EMBL/GenBank/DDBJ whole genome shotgun (WGS) entry which is preliminary data.</text>
</comment>
<evidence type="ECO:0008006" key="10">
    <source>
        <dbReference type="Google" id="ProtNLM"/>
    </source>
</evidence>
<evidence type="ECO:0000256" key="3">
    <source>
        <dbReference type="ARBA" id="ARBA00022763"/>
    </source>
</evidence>
<evidence type="ECO:0000256" key="1">
    <source>
        <dbReference type="ARBA" id="ARBA00004123"/>
    </source>
</evidence>
<evidence type="ECO:0000313" key="9">
    <source>
        <dbReference type="Proteomes" id="UP001279734"/>
    </source>
</evidence>
<dbReference type="CDD" id="cd22921">
    <property type="entry name" value="HFD_CENP-X"/>
    <property type="match status" value="1"/>
</dbReference>
<name>A0AAD3RYS5_NEPGR</name>
<dbReference type="Pfam" id="PF09415">
    <property type="entry name" value="CENP-X"/>
    <property type="match status" value="1"/>
</dbReference>
<dbReference type="GO" id="GO:0006281">
    <property type="term" value="P:DNA repair"/>
    <property type="evidence" value="ECO:0007669"/>
    <property type="project" value="UniProtKB-KW"/>
</dbReference>
<accession>A0AAD3RYS5</accession>
<evidence type="ECO:0000256" key="2">
    <source>
        <dbReference type="ARBA" id="ARBA00009359"/>
    </source>
</evidence>
<reference evidence="8" key="1">
    <citation type="submission" date="2023-05" db="EMBL/GenBank/DDBJ databases">
        <title>Nepenthes gracilis genome sequencing.</title>
        <authorList>
            <person name="Fukushima K."/>
        </authorList>
    </citation>
    <scope>NUCLEOTIDE SEQUENCE</scope>
    <source>
        <strain evidence="8">SING2019-196</strain>
    </source>
</reference>
<keyword evidence="4" id="KW-0238">DNA-binding</keyword>
<organism evidence="8 9">
    <name type="scientific">Nepenthes gracilis</name>
    <name type="common">Slender pitcher plant</name>
    <dbReference type="NCBI Taxonomy" id="150966"/>
    <lineage>
        <taxon>Eukaryota</taxon>
        <taxon>Viridiplantae</taxon>
        <taxon>Streptophyta</taxon>
        <taxon>Embryophyta</taxon>
        <taxon>Tracheophyta</taxon>
        <taxon>Spermatophyta</taxon>
        <taxon>Magnoliopsida</taxon>
        <taxon>eudicotyledons</taxon>
        <taxon>Gunneridae</taxon>
        <taxon>Pentapetalae</taxon>
        <taxon>Caryophyllales</taxon>
        <taxon>Nepenthaceae</taxon>
        <taxon>Nepenthes</taxon>
    </lineage>
</organism>
<dbReference type="PANTHER" id="PTHR28680">
    <property type="entry name" value="CENTROMERE PROTEIN X"/>
    <property type="match status" value="1"/>
</dbReference>
<dbReference type="InterPro" id="IPR018552">
    <property type="entry name" value="CENP-X"/>
</dbReference>
<dbReference type="GO" id="GO:0000712">
    <property type="term" value="P:resolution of meiotic recombination intermediates"/>
    <property type="evidence" value="ECO:0007669"/>
    <property type="project" value="TreeGrafter"/>
</dbReference>
<dbReference type="GO" id="GO:0071821">
    <property type="term" value="C:FANCM-MHF complex"/>
    <property type="evidence" value="ECO:0007669"/>
    <property type="project" value="TreeGrafter"/>
</dbReference>
<dbReference type="GO" id="GO:0003677">
    <property type="term" value="F:DNA binding"/>
    <property type="evidence" value="ECO:0007669"/>
    <property type="project" value="UniProtKB-KW"/>
</dbReference>
<keyword evidence="3" id="KW-0227">DNA damage</keyword>
<dbReference type="GO" id="GO:0051382">
    <property type="term" value="P:kinetochore assembly"/>
    <property type="evidence" value="ECO:0007669"/>
    <property type="project" value="InterPro"/>
</dbReference>
<evidence type="ECO:0000256" key="4">
    <source>
        <dbReference type="ARBA" id="ARBA00023125"/>
    </source>
</evidence>
<keyword evidence="6" id="KW-0539">Nucleus</keyword>
<feature type="compositionally biased region" description="Basic and acidic residues" evidence="7">
    <location>
        <begin position="59"/>
        <end position="70"/>
    </location>
</feature>
<comment type="subcellular location">
    <subcellularLocation>
        <location evidence="1">Nucleus</location>
    </subcellularLocation>
</comment>
<keyword evidence="9" id="KW-1185">Reference proteome</keyword>
<sequence>MKLVPPKAEAEKKRRINHGVQSSFLRCRSILAFVRLASHGEHFRSGFDTRHFQTRLAEKTSSAEREKNDCADILESEGGAGTSKRNRLTSANANALKLSSNFSGLFVAEAIQRSATIAEAEGLTEIEATHLERILPQLLLDF</sequence>
<keyword evidence="5" id="KW-0234">DNA repair</keyword>
<dbReference type="Gene3D" id="6.10.130.30">
    <property type="match status" value="1"/>
</dbReference>